<comment type="subcellular location">
    <subcellularLocation>
        <location evidence="5">Cytoplasm</location>
    </subcellularLocation>
</comment>
<feature type="binding site" evidence="5">
    <location>
        <begin position="134"/>
        <end position="139"/>
    </location>
    <ligand>
        <name>S-adenosyl-L-methionine</name>
        <dbReference type="ChEBI" id="CHEBI:59789"/>
    </ligand>
</feature>
<dbReference type="EMBL" id="JIDS01000001">
    <property type="protein sequence ID" value="EZK42067.1"/>
    <property type="molecule type" value="Genomic_DNA"/>
</dbReference>
<evidence type="ECO:0000256" key="5">
    <source>
        <dbReference type="HAMAP-Rule" id="MF_00658"/>
    </source>
</evidence>
<keyword evidence="3 5" id="KW-0949">S-adenosyl-L-methionine</keyword>
<evidence type="ECO:0000256" key="2">
    <source>
        <dbReference type="ARBA" id="ARBA00022679"/>
    </source>
</evidence>
<evidence type="ECO:0000256" key="3">
    <source>
        <dbReference type="ARBA" id="ARBA00022691"/>
    </source>
</evidence>
<feature type="binding site" evidence="5">
    <location>
        <position position="84"/>
    </location>
    <ligand>
        <name>S-adenosyl-L-methionine</name>
        <dbReference type="ChEBI" id="CHEBI:59789"/>
    </ligand>
</feature>
<dbReference type="AlphaFoldDB" id="A0AAD3AUZ3"/>
<dbReference type="GO" id="GO:0070038">
    <property type="term" value="F:rRNA (pseudouridine-N3-)-methyltransferase activity"/>
    <property type="evidence" value="ECO:0007669"/>
    <property type="project" value="UniProtKB-UniRule"/>
</dbReference>
<comment type="similarity">
    <text evidence="4 5">Belongs to the RNA methyltransferase RlmH family.</text>
</comment>
<keyword evidence="2 5" id="KW-0808">Transferase</keyword>
<comment type="catalytic activity">
    <reaction evidence="5">
        <text>pseudouridine(1915) in 23S rRNA + S-adenosyl-L-methionine = N(3)-methylpseudouridine(1915) in 23S rRNA + S-adenosyl-L-homocysteine + H(+)</text>
        <dbReference type="Rhea" id="RHEA:42752"/>
        <dbReference type="Rhea" id="RHEA-COMP:10221"/>
        <dbReference type="Rhea" id="RHEA-COMP:10222"/>
        <dbReference type="ChEBI" id="CHEBI:15378"/>
        <dbReference type="ChEBI" id="CHEBI:57856"/>
        <dbReference type="ChEBI" id="CHEBI:59789"/>
        <dbReference type="ChEBI" id="CHEBI:65314"/>
        <dbReference type="ChEBI" id="CHEBI:74486"/>
        <dbReference type="EC" id="2.1.1.177"/>
    </reaction>
</comment>
<accession>A0AAD3AUZ3</accession>
<dbReference type="NCBIfam" id="TIGR00246">
    <property type="entry name" value="tRNA_RlmH_YbeA"/>
    <property type="match status" value="1"/>
</dbReference>
<dbReference type="PANTHER" id="PTHR33603">
    <property type="entry name" value="METHYLTRANSFERASE"/>
    <property type="match status" value="1"/>
</dbReference>
<dbReference type="HAMAP" id="MF_00658">
    <property type="entry name" value="23SrRNA_methyltr_H"/>
    <property type="match status" value="1"/>
</dbReference>
<dbReference type="Pfam" id="PF02590">
    <property type="entry name" value="SPOUT_MTase"/>
    <property type="match status" value="1"/>
</dbReference>
<comment type="caution">
    <text evidence="6">The sequence shown here is derived from an EMBL/GenBank/DDBJ whole genome shotgun (WGS) entry which is preliminary data.</text>
</comment>
<comment type="function">
    <text evidence="5">Specifically methylates the pseudouridine at position 1915 (m3Psi1915) in 23S rRNA.</text>
</comment>
<dbReference type="PANTHER" id="PTHR33603:SF1">
    <property type="entry name" value="RIBOSOMAL RNA LARGE SUBUNIT METHYLTRANSFERASE H"/>
    <property type="match status" value="1"/>
</dbReference>
<dbReference type="Proteomes" id="UP000023806">
    <property type="component" value="Unassembled WGS sequence"/>
</dbReference>
<feature type="binding site" evidence="5">
    <location>
        <position position="115"/>
    </location>
    <ligand>
        <name>S-adenosyl-L-methionine</name>
        <dbReference type="ChEBI" id="CHEBI:59789"/>
    </ligand>
</feature>
<evidence type="ECO:0000313" key="7">
    <source>
        <dbReference type="Proteomes" id="UP000023806"/>
    </source>
</evidence>
<dbReference type="EC" id="2.1.1.177" evidence="5"/>
<comment type="subunit">
    <text evidence="5">Homodimer.</text>
</comment>
<evidence type="ECO:0000256" key="4">
    <source>
        <dbReference type="ARBA" id="ARBA00038303"/>
    </source>
</evidence>
<sequence>MAFLLDIITFLQISFSTNIFRINYKWVSDGYDEYKKRLSKSIPLELIELPIAKRTKTGNPKLWMEQEAKTILGKLNDSDHLVILDVNSKIISTEELADKMQNWKFNNPNVVILIGGPDGIDQSIKDIAKEKISISKMTFPHPLVRIIIAEQLYRAYTILEGHPYHK</sequence>
<proteinExistence type="inferred from homology"/>
<dbReference type="Gene3D" id="3.40.1280.10">
    <property type="match status" value="1"/>
</dbReference>
<gene>
    <name evidence="5" type="primary">rlmH</name>
    <name evidence="6" type="ORF">P250_02255</name>
</gene>
<dbReference type="CDD" id="cd18081">
    <property type="entry name" value="RlmH-like"/>
    <property type="match status" value="1"/>
</dbReference>
<dbReference type="InterPro" id="IPR003742">
    <property type="entry name" value="RlmH-like"/>
</dbReference>
<dbReference type="NCBIfam" id="NF000986">
    <property type="entry name" value="PRK00103.1-4"/>
    <property type="match status" value="1"/>
</dbReference>
<dbReference type="InterPro" id="IPR029028">
    <property type="entry name" value="Alpha/beta_knot_MTases"/>
</dbReference>
<dbReference type="GO" id="GO:0005737">
    <property type="term" value="C:cytoplasm"/>
    <property type="evidence" value="ECO:0007669"/>
    <property type="project" value="UniProtKB-SubCell"/>
</dbReference>
<organism evidence="6 7">
    <name type="scientific">Francisella tularensis subsp. tularensis str. SCHU S4 substr. FSC237</name>
    <dbReference type="NCBI Taxonomy" id="1341660"/>
    <lineage>
        <taxon>Bacteria</taxon>
        <taxon>Pseudomonadati</taxon>
        <taxon>Pseudomonadota</taxon>
        <taxon>Gammaproteobacteria</taxon>
        <taxon>Thiotrichales</taxon>
        <taxon>Francisellaceae</taxon>
        <taxon>Francisella</taxon>
    </lineage>
</organism>
<keyword evidence="5" id="KW-0963">Cytoplasm</keyword>
<evidence type="ECO:0000256" key="1">
    <source>
        <dbReference type="ARBA" id="ARBA00022603"/>
    </source>
</evidence>
<protein>
    <recommendedName>
        <fullName evidence="5">Ribosomal RNA large subunit methyltransferase H</fullName>
        <ecNumber evidence="5">2.1.1.177</ecNumber>
    </recommendedName>
    <alternativeName>
        <fullName evidence="5">23S rRNA (pseudouridine1915-N3)-methyltransferase</fullName>
    </alternativeName>
    <alternativeName>
        <fullName evidence="5">23S rRNA m3Psi1915 methyltransferase</fullName>
    </alternativeName>
    <alternativeName>
        <fullName evidence="5">rRNA (pseudouridine-N3-)-methyltransferase RlmH</fullName>
    </alternativeName>
</protein>
<evidence type="ECO:0000313" key="6">
    <source>
        <dbReference type="EMBL" id="EZK42067.1"/>
    </source>
</evidence>
<name>A0AAD3AUZ3_FRATT</name>
<reference evidence="6 7" key="1">
    <citation type="submission" date="2014-03" db="EMBL/GenBank/DDBJ databases">
        <title>The Genome Sequence of Francisella tularensis subsp. tularensis str. SCHU S4 substr. FSC043.</title>
        <authorList>
            <consortium name="The Broad Institute Genomics Platform"/>
            <consortium name="The Broad Institute Genome Sequencing Center for Infectious Disease"/>
            <person name="Chapman S.B."/>
            <person name="Guina T."/>
            <person name="Gelhaus C."/>
            <person name="Comer J."/>
            <person name="Sellati T."/>
            <person name="Sjostedt A."/>
            <person name="Young S.K."/>
            <person name="Zeng Q."/>
            <person name="Gargeya S."/>
            <person name="Abouelleil A."/>
            <person name="Alvarado L."/>
            <person name="Chapman S.B."/>
            <person name="Gainer-Dewar J."/>
            <person name="Goldberg J."/>
            <person name="Griggs A."/>
            <person name="Gujja S."/>
            <person name="Hansen M."/>
            <person name="Howarth C."/>
            <person name="Imamovic A."/>
            <person name="Larimer J."/>
            <person name="Murphy C."/>
            <person name="Naylor J."/>
            <person name="Pearson M."/>
            <person name="Poon T.W."/>
            <person name="Priest M."/>
            <person name="Roberts A."/>
            <person name="Saif S."/>
            <person name="Shea T."/>
            <person name="Sykes S."/>
            <person name="Wortman J."/>
            <person name="Nusbaum C."/>
            <person name="Birren B."/>
        </authorList>
    </citation>
    <scope>NUCLEOTIDE SEQUENCE [LARGE SCALE GENOMIC DNA]</scope>
    <source>
        <strain evidence="6 7">Schu S4</strain>
    </source>
</reference>
<dbReference type="PIRSF" id="PIRSF004505">
    <property type="entry name" value="MT_bac"/>
    <property type="match status" value="1"/>
</dbReference>
<keyword evidence="5" id="KW-0698">rRNA processing</keyword>
<dbReference type="SUPFAM" id="SSF75217">
    <property type="entry name" value="alpha/beta knot"/>
    <property type="match status" value="1"/>
</dbReference>
<keyword evidence="1 5" id="KW-0489">Methyltransferase</keyword>
<dbReference type="InterPro" id="IPR029026">
    <property type="entry name" value="tRNA_m1G_MTases_N"/>
</dbReference>